<evidence type="ECO:0000256" key="1">
    <source>
        <dbReference type="ARBA" id="ARBA00001974"/>
    </source>
</evidence>
<keyword evidence="7" id="KW-1185">Reference proteome</keyword>
<dbReference type="Gene3D" id="3.30.70.2450">
    <property type="match status" value="1"/>
</dbReference>
<keyword evidence="2" id="KW-0285">Flavoprotein</keyword>
<evidence type="ECO:0000256" key="4">
    <source>
        <dbReference type="SAM" id="MobiDB-lite"/>
    </source>
</evidence>
<feature type="domain" description="FAD-binding" evidence="5">
    <location>
        <begin position="175"/>
        <end position="392"/>
    </location>
</feature>
<evidence type="ECO:0000256" key="3">
    <source>
        <dbReference type="ARBA" id="ARBA00022827"/>
    </source>
</evidence>
<dbReference type="Proteomes" id="UP000614996">
    <property type="component" value="Unassembled WGS sequence"/>
</dbReference>
<dbReference type="GO" id="GO:0016709">
    <property type="term" value="F:oxidoreductase activity, acting on paired donors, with incorporation or reduction of molecular oxygen, NAD(P)H as one donor, and incorporation of one atom of oxygen"/>
    <property type="evidence" value="ECO:0007669"/>
    <property type="project" value="UniProtKB-ARBA"/>
</dbReference>
<dbReference type="Pfam" id="PF21274">
    <property type="entry name" value="Rng_hyd_C"/>
    <property type="match status" value="1"/>
</dbReference>
<dbReference type="Gene3D" id="3.40.30.120">
    <property type="match status" value="1"/>
</dbReference>
<dbReference type="InterPro" id="IPR036188">
    <property type="entry name" value="FAD/NAD-bd_sf"/>
</dbReference>
<dbReference type="SUPFAM" id="SSF51905">
    <property type="entry name" value="FAD/NAD(P)-binding domain"/>
    <property type="match status" value="1"/>
</dbReference>
<dbReference type="InterPro" id="IPR002938">
    <property type="entry name" value="FAD-bd"/>
</dbReference>
<dbReference type="Pfam" id="PF01494">
    <property type="entry name" value="FAD_binding_3"/>
    <property type="match status" value="2"/>
</dbReference>
<feature type="domain" description="FAD-binding" evidence="5">
    <location>
        <begin position="9"/>
        <end position="160"/>
    </location>
</feature>
<comment type="caution">
    <text evidence="6">The sequence shown here is derived from an EMBL/GenBank/DDBJ whole genome shotgun (WGS) entry which is preliminary data.</text>
</comment>
<feature type="region of interest" description="Disordered" evidence="4">
    <location>
        <begin position="427"/>
        <end position="454"/>
    </location>
</feature>
<dbReference type="EMBL" id="BOPO01000038">
    <property type="protein sequence ID" value="GIL27137.1"/>
    <property type="molecule type" value="Genomic_DNA"/>
</dbReference>
<evidence type="ECO:0000313" key="7">
    <source>
        <dbReference type="Proteomes" id="UP000614996"/>
    </source>
</evidence>
<dbReference type="PRINTS" id="PR00420">
    <property type="entry name" value="RNGMNOXGNASE"/>
</dbReference>
<comment type="cofactor">
    <cofactor evidence="1">
        <name>FAD</name>
        <dbReference type="ChEBI" id="CHEBI:57692"/>
    </cofactor>
</comment>
<keyword evidence="3" id="KW-0274">FAD</keyword>
<name>A0A8J4ADH6_9ACTN</name>
<reference evidence="7" key="1">
    <citation type="journal article" date="2021" name="Int. J. Syst. Evol. Microbiol.">
        <title>Actinocatenispora comari sp. nov., an endophytic actinomycete isolated from aerial parts of Comarum salesowianum.</title>
        <authorList>
            <person name="Oyunbileg N."/>
            <person name="Iizaka Y."/>
            <person name="Hamada M."/>
            <person name="Davaapurev B.O."/>
            <person name="Fukumoto A."/>
            <person name="Tsetseg B."/>
            <person name="Kato F."/>
            <person name="Tamura T."/>
            <person name="Batkhuu J."/>
            <person name="Anzai Y."/>
        </authorList>
    </citation>
    <scope>NUCLEOTIDE SEQUENCE [LARGE SCALE GENOMIC DNA]</scope>
    <source>
        <strain evidence="7">NUM-2625</strain>
    </source>
</reference>
<dbReference type="PANTHER" id="PTHR43004:SF19">
    <property type="entry name" value="BINDING MONOOXYGENASE, PUTATIVE (JCVI)-RELATED"/>
    <property type="match status" value="1"/>
</dbReference>
<organism evidence="6 7">
    <name type="scientific">Actinocatenispora comari</name>
    <dbReference type="NCBI Taxonomy" id="2807577"/>
    <lineage>
        <taxon>Bacteria</taxon>
        <taxon>Bacillati</taxon>
        <taxon>Actinomycetota</taxon>
        <taxon>Actinomycetes</taxon>
        <taxon>Micromonosporales</taxon>
        <taxon>Micromonosporaceae</taxon>
        <taxon>Actinocatenispora</taxon>
    </lineage>
</organism>
<evidence type="ECO:0000256" key="2">
    <source>
        <dbReference type="ARBA" id="ARBA00022630"/>
    </source>
</evidence>
<gene>
    <name evidence="6" type="ORF">NUM_23910</name>
</gene>
<dbReference type="AlphaFoldDB" id="A0A8J4ADH6"/>
<dbReference type="PANTHER" id="PTHR43004">
    <property type="entry name" value="TRK SYSTEM POTASSIUM UPTAKE PROTEIN"/>
    <property type="match status" value="1"/>
</dbReference>
<sequence>MYNVHDPEPVLIVGAGLVGLTTALALHHHGVPAVVVEKHPGTSIQPKARRFNFRTMEVFRAIGVADAVYAAAEGLAAHQGMRAGRTLVESEPLPPPPHVDYTDLLAASPERSCLVAQDLLEPVLLREARDRGIPVHFQTTLADLADDGTGVTATLTGAATTGGALAASFGGRSAVTPTGTGVRAPGAGAAAGSALTVRASYLVGADGAHSTVRALLGIERSGLGVLGDAVNVYFRADLGALTAGREFNICQTEHPAAPGAFASVDGRYRWMFMTGPLLPAADDPTAPPDPRWADLVRTALGAPDVAVEVLSALAWQPTMRVADRFATGRVLLAGDAAHVMTPYAAAGANTGIQDADNLAWKLAAIRSGTGGPELLGTYHDERHPVAHHVAEQSALRTGGLRELAPPTLDHPFALVAGAQYTAGAVVDDGSGPQPTDRLELSGRPGTRLPHLPLADGRSTLDLAGTEPVLLPAPDAAGWRAAAEKLSVPVADAGPGWPAAAGLTGDGALLVRPDRIVGWRSRTAADHPIRVLTSAIDAILAR</sequence>
<protein>
    <submittedName>
        <fullName evidence="6">FAD-dependent oxidoreductase</fullName>
    </submittedName>
</protein>
<dbReference type="GO" id="GO:0071949">
    <property type="term" value="F:FAD binding"/>
    <property type="evidence" value="ECO:0007669"/>
    <property type="project" value="InterPro"/>
</dbReference>
<dbReference type="InterPro" id="IPR050641">
    <property type="entry name" value="RIFMO-like"/>
</dbReference>
<proteinExistence type="predicted"/>
<accession>A0A8J4ADH6</accession>
<dbReference type="Gene3D" id="3.50.50.60">
    <property type="entry name" value="FAD/NAD(P)-binding domain"/>
    <property type="match status" value="1"/>
</dbReference>
<evidence type="ECO:0000313" key="6">
    <source>
        <dbReference type="EMBL" id="GIL27137.1"/>
    </source>
</evidence>
<evidence type="ECO:0000259" key="5">
    <source>
        <dbReference type="Pfam" id="PF01494"/>
    </source>
</evidence>
<dbReference type="RefSeq" id="WP_225918510.1">
    <property type="nucleotide sequence ID" value="NZ_BOPO01000038.1"/>
</dbReference>